<evidence type="ECO:0000256" key="1">
    <source>
        <dbReference type="SAM" id="MobiDB-lite"/>
    </source>
</evidence>
<reference evidence="2" key="1">
    <citation type="submission" date="2023-04" db="EMBL/GenBank/DDBJ databases">
        <authorList>
            <consortium name="ELIXIR-Norway"/>
        </authorList>
    </citation>
    <scope>NUCLEOTIDE SEQUENCE [LARGE SCALE GENOMIC DNA]</scope>
</reference>
<dbReference type="Proteomes" id="UP001176941">
    <property type="component" value="Chromosome 25"/>
</dbReference>
<name>A0ABN8Z2D2_RANTA</name>
<evidence type="ECO:0000313" key="3">
    <source>
        <dbReference type="Proteomes" id="UP001176941"/>
    </source>
</evidence>
<dbReference type="EMBL" id="OX459961">
    <property type="protein sequence ID" value="CAI9166321.1"/>
    <property type="molecule type" value="Genomic_DNA"/>
</dbReference>
<feature type="region of interest" description="Disordered" evidence="1">
    <location>
        <begin position="68"/>
        <end position="100"/>
    </location>
</feature>
<protein>
    <submittedName>
        <fullName evidence="2">Uncharacterized protein</fullName>
    </submittedName>
</protein>
<feature type="compositionally biased region" description="Polar residues" evidence="1">
    <location>
        <begin position="81"/>
        <end position="90"/>
    </location>
</feature>
<organism evidence="2 3">
    <name type="scientific">Rangifer tarandus platyrhynchus</name>
    <name type="common">Svalbard reindeer</name>
    <dbReference type="NCBI Taxonomy" id="3082113"/>
    <lineage>
        <taxon>Eukaryota</taxon>
        <taxon>Metazoa</taxon>
        <taxon>Chordata</taxon>
        <taxon>Craniata</taxon>
        <taxon>Vertebrata</taxon>
        <taxon>Euteleostomi</taxon>
        <taxon>Mammalia</taxon>
        <taxon>Eutheria</taxon>
        <taxon>Laurasiatheria</taxon>
        <taxon>Artiodactyla</taxon>
        <taxon>Ruminantia</taxon>
        <taxon>Pecora</taxon>
        <taxon>Cervidae</taxon>
        <taxon>Odocoileinae</taxon>
        <taxon>Rangifer</taxon>
    </lineage>
</organism>
<feature type="compositionally biased region" description="Basic and acidic residues" evidence="1">
    <location>
        <begin position="21"/>
        <end position="36"/>
    </location>
</feature>
<evidence type="ECO:0000313" key="2">
    <source>
        <dbReference type="EMBL" id="CAI9166321.1"/>
    </source>
</evidence>
<proteinExistence type="predicted"/>
<keyword evidence="3" id="KW-1185">Reference proteome</keyword>
<sequence>MPKETVSGKTPRRSNSGKSSLRSEETKEENGFRKQWTDAVKGGKVSRNYKQAQRNTGIARITMSPGTSIVKKKKKNPYSFYPNNSLSTVRDPQCLVPTRS</sequence>
<accession>A0ABN8Z2D2</accession>
<gene>
    <name evidence="2" type="ORF">MRATA1EN1_LOCUS15283</name>
</gene>
<feature type="region of interest" description="Disordered" evidence="1">
    <location>
        <begin position="1"/>
        <end position="53"/>
    </location>
</feature>